<feature type="active site" description="Glycyl thioester intermediate" evidence="6">
    <location>
        <position position="352"/>
    </location>
</feature>
<dbReference type="InterPro" id="IPR035983">
    <property type="entry name" value="Hect_E3_ubiquitin_ligase"/>
</dbReference>
<evidence type="ECO:0000313" key="9">
    <source>
        <dbReference type="Proteomes" id="UP000324800"/>
    </source>
</evidence>
<comment type="caution">
    <text evidence="8">The sequence shown here is derived from an EMBL/GenBank/DDBJ whole genome shotgun (WGS) entry which is preliminary data.</text>
</comment>
<dbReference type="GO" id="GO:0005737">
    <property type="term" value="C:cytoplasm"/>
    <property type="evidence" value="ECO:0007669"/>
    <property type="project" value="TreeGrafter"/>
</dbReference>
<dbReference type="GO" id="GO:0016567">
    <property type="term" value="P:protein ubiquitination"/>
    <property type="evidence" value="ECO:0007669"/>
    <property type="project" value="TreeGrafter"/>
</dbReference>
<gene>
    <name evidence="8" type="ORF">EZS28_010841</name>
</gene>
<dbReference type="Gene3D" id="3.90.1750.10">
    <property type="entry name" value="Hect, E3 ligase catalytic domains"/>
    <property type="match status" value="1"/>
</dbReference>
<evidence type="ECO:0000256" key="6">
    <source>
        <dbReference type="PROSITE-ProRule" id="PRU00104"/>
    </source>
</evidence>
<dbReference type="CDD" id="cd00078">
    <property type="entry name" value="HECTc"/>
    <property type="match status" value="1"/>
</dbReference>
<dbReference type="EC" id="2.3.2.26" evidence="3"/>
<dbReference type="EMBL" id="SNRW01002179">
    <property type="protein sequence ID" value="KAA6393633.1"/>
    <property type="molecule type" value="Genomic_DNA"/>
</dbReference>
<comment type="catalytic activity">
    <reaction evidence="1">
        <text>S-ubiquitinyl-[E2 ubiquitin-conjugating enzyme]-L-cysteine + [acceptor protein]-L-lysine = [E2 ubiquitin-conjugating enzyme]-L-cysteine + N(6)-ubiquitinyl-[acceptor protein]-L-lysine.</text>
        <dbReference type="EC" id="2.3.2.26"/>
    </reaction>
</comment>
<evidence type="ECO:0000259" key="7">
    <source>
        <dbReference type="PROSITE" id="PS50237"/>
    </source>
</evidence>
<evidence type="ECO:0000256" key="5">
    <source>
        <dbReference type="ARBA" id="ARBA00022786"/>
    </source>
</evidence>
<dbReference type="SMART" id="SM00119">
    <property type="entry name" value="HECTc"/>
    <property type="match status" value="1"/>
</dbReference>
<protein>
    <recommendedName>
        <fullName evidence="3">HECT-type E3 ubiquitin transferase</fullName>
        <ecNumber evidence="3">2.3.2.26</ecNumber>
    </recommendedName>
</protein>
<dbReference type="SUPFAM" id="SSF56204">
    <property type="entry name" value="Hect, E3 ligase catalytic domain"/>
    <property type="match status" value="1"/>
</dbReference>
<feature type="domain" description="HECT" evidence="7">
    <location>
        <begin position="44"/>
        <end position="383"/>
    </location>
</feature>
<dbReference type="InterPro" id="IPR050409">
    <property type="entry name" value="E3_ubiq-protein_ligase"/>
</dbReference>
<dbReference type="GO" id="GO:0006511">
    <property type="term" value="P:ubiquitin-dependent protein catabolic process"/>
    <property type="evidence" value="ECO:0007669"/>
    <property type="project" value="TreeGrafter"/>
</dbReference>
<dbReference type="InterPro" id="IPR000569">
    <property type="entry name" value="HECT_dom"/>
</dbReference>
<evidence type="ECO:0000256" key="4">
    <source>
        <dbReference type="ARBA" id="ARBA00022679"/>
    </source>
</evidence>
<name>A0A5J4WG68_9EUKA</name>
<reference evidence="8 9" key="1">
    <citation type="submission" date="2019-03" db="EMBL/GenBank/DDBJ databases">
        <title>Single cell metagenomics reveals metabolic interactions within the superorganism composed of flagellate Streblomastix strix and complex community of Bacteroidetes bacteria on its surface.</title>
        <authorList>
            <person name="Treitli S.C."/>
            <person name="Kolisko M."/>
            <person name="Husnik F."/>
            <person name="Keeling P."/>
            <person name="Hampl V."/>
        </authorList>
    </citation>
    <scope>NUCLEOTIDE SEQUENCE [LARGE SCALE GENOMIC DNA]</scope>
    <source>
        <strain evidence="8">ST1C</strain>
    </source>
</reference>
<dbReference type="GO" id="GO:0061630">
    <property type="term" value="F:ubiquitin protein ligase activity"/>
    <property type="evidence" value="ECO:0007669"/>
    <property type="project" value="UniProtKB-EC"/>
</dbReference>
<keyword evidence="4" id="KW-0808">Transferase</keyword>
<evidence type="ECO:0000256" key="2">
    <source>
        <dbReference type="ARBA" id="ARBA00004906"/>
    </source>
</evidence>
<dbReference type="Gene3D" id="3.30.2410.10">
    <property type="entry name" value="Hect, E3 ligase catalytic domain"/>
    <property type="match status" value="1"/>
</dbReference>
<keyword evidence="5 6" id="KW-0833">Ubl conjugation pathway</keyword>
<sequence length="383" mass="43172">MPSLHDFVQKANAGIAQDGQGFAKFFEITVDRQEIVESSFIAIMKADQRYQYLPFRVQFEDEEGVDVGGLRREWISLIFPAISTPDYGLFQTGDSTNGYRVSIARVPLMNPAVLRYYRFIGLVLGKAVLEHLVVPIRFDRLILKTLLGLAPHISDLQMIDPPLYQQLCSMEAADVSSWGLTFSIEEAGIGCTKTVELIENGADLEVNNDNKSEYIQFCITRRLLGGIQPQLYALRDGFHTLIPQQLLHDFAPEDLDLFLSGKETIDVDDWEKNTKLSGGLTKDSPVVRYFWEIVREMSPDMQKKLLNFCTGSPSVPALGFSQLLGTAAEKKSLFKLKMTKNSPDHLPIAHTCFNRLDLSPYISKAQFKEKLIMAMESENFELG</sequence>
<dbReference type="Proteomes" id="UP000324800">
    <property type="component" value="Unassembled WGS sequence"/>
</dbReference>
<dbReference type="Pfam" id="PF00632">
    <property type="entry name" value="HECT"/>
    <property type="match status" value="1"/>
</dbReference>
<evidence type="ECO:0000313" key="8">
    <source>
        <dbReference type="EMBL" id="KAA6393633.1"/>
    </source>
</evidence>
<dbReference type="FunFam" id="3.30.2410.10:FF:000009">
    <property type="entry name" value="Probable E3 ubiquitin-protein ligase HECTD2"/>
    <property type="match status" value="1"/>
</dbReference>
<dbReference type="Gene3D" id="3.30.2160.10">
    <property type="entry name" value="Hect, E3 ligase catalytic domain"/>
    <property type="match status" value="1"/>
</dbReference>
<organism evidence="8 9">
    <name type="scientific">Streblomastix strix</name>
    <dbReference type="NCBI Taxonomy" id="222440"/>
    <lineage>
        <taxon>Eukaryota</taxon>
        <taxon>Metamonada</taxon>
        <taxon>Preaxostyla</taxon>
        <taxon>Oxymonadida</taxon>
        <taxon>Streblomastigidae</taxon>
        <taxon>Streblomastix</taxon>
    </lineage>
</organism>
<dbReference type="AlphaFoldDB" id="A0A5J4WG68"/>
<comment type="pathway">
    <text evidence="2">Protein modification; protein ubiquitination.</text>
</comment>
<dbReference type="OrthoDB" id="423283at2759"/>
<dbReference type="PANTHER" id="PTHR11254:SF440">
    <property type="entry name" value="E3 UBIQUITIN-PROTEIN LIGASE NEDD-4"/>
    <property type="match status" value="1"/>
</dbReference>
<proteinExistence type="predicted"/>
<accession>A0A5J4WG68</accession>
<dbReference type="PROSITE" id="PS50237">
    <property type="entry name" value="HECT"/>
    <property type="match status" value="1"/>
</dbReference>
<evidence type="ECO:0000256" key="3">
    <source>
        <dbReference type="ARBA" id="ARBA00012485"/>
    </source>
</evidence>
<dbReference type="PANTHER" id="PTHR11254">
    <property type="entry name" value="HECT DOMAIN UBIQUITIN-PROTEIN LIGASE"/>
    <property type="match status" value="1"/>
</dbReference>
<evidence type="ECO:0000256" key="1">
    <source>
        <dbReference type="ARBA" id="ARBA00000885"/>
    </source>
</evidence>